<dbReference type="Gramene" id="Bo7g026610.1">
    <property type="protein sequence ID" value="Bo7g026610.1"/>
    <property type="gene ID" value="Bo7g026610"/>
</dbReference>
<dbReference type="OMA" id="IARWPFP"/>
<dbReference type="Proteomes" id="UP000032141">
    <property type="component" value="Chromosome C7"/>
</dbReference>
<evidence type="ECO:0000313" key="2">
    <source>
        <dbReference type="Proteomes" id="UP000032141"/>
    </source>
</evidence>
<name>A0A0D3D4C0_BRAOL</name>
<dbReference type="HOGENOM" id="CLU_1930469_0_0_1"/>
<protein>
    <submittedName>
        <fullName evidence="1">Uncharacterized protein</fullName>
    </submittedName>
</protein>
<sequence length="131" mass="14671">MRKKNSRGRVTLQKWRDGLDSSSLINIQRDVARAPVDSSDKSSLSMVVFRSLSYSRSATSAVVLSESSLPTSADEDSSLDREPSQLLVIARWPFPWTVRVLILALPMDCLWTVHVLNSNQYTDSPWEGQAC</sequence>
<dbReference type="EnsemblPlants" id="Bo7g026610.1">
    <property type="protein sequence ID" value="Bo7g026610.1"/>
    <property type="gene ID" value="Bo7g026610"/>
</dbReference>
<organism evidence="1 2">
    <name type="scientific">Brassica oleracea var. oleracea</name>
    <dbReference type="NCBI Taxonomy" id="109376"/>
    <lineage>
        <taxon>Eukaryota</taxon>
        <taxon>Viridiplantae</taxon>
        <taxon>Streptophyta</taxon>
        <taxon>Embryophyta</taxon>
        <taxon>Tracheophyta</taxon>
        <taxon>Spermatophyta</taxon>
        <taxon>Magnoliopsida</taxon>
        <taxon>eudicotyledons</taxon>
        <taxon>Gunneridae</taxon>
        <taxon>Pentapetalae</taxon>
        <taxon>rosids</taxon>
        <taxon>malvids</taxon>
        <taxon>Brassicales</taxon>
        <taxon>Brassicaceae</taxon>
        <taxon>Brassiceae</taxon>
        <taxon>Brassica</taxon>
    </lineage>
</organism>
<proteinExistence type="predicted"/>
<reference evidence="1 2" key="1">
    <citation type="journal article" date="2014" name="Genome Biol.">
        <title>Transcriptome and methylome profiling reveals relics of genome dominance in the mesopolyploid Brassica oleracea.</title>
        <authorList>
            <person name="Parkin I.A."/>
            <person name="Koh C."/>
            <person name="Tang H."/>
            <person name="Robinson S.J."/>
            <person name="Kagale S."/>
            <person name="Clarke W.E."/>
            <person name="Town C.D."/>
            <person name="Nixon J."/>
            <person name="Krishnakumar V."/>
            <person name="Bidwell S.L."/>
            <person name="Denoeud F."/>
            <person name="Belcram H."/>
            <person name="Links M.G."/>
            <person name="Just J."/>
            <person name="Clarke C."/>
            <person name="Bender T."/>
            <person name="Huebert T."/>
            <person name="Mason A.S."/>
            <person name="Pires J.C."/>
            <person name="Barker G."/>
            <person name="Moore J."/>
            <person name="Walley P.G."/>
            <person name="Manoli S."/>
            <person name="Batley J."/>
            <person name="Edwards D."/>
            <person name="Nelson M.N."/>
            <person name="Wang X."/>
            <person name="Paterson A.H."/>
            <person name="King G."/>
            <person name="Bancroft I."/>
            <person name="Chalhoub B."/>
            <person name="Sharpe A.G."/>
        </authorList>
    </citation>
    <scope>NUCLEOTIDE SEQUENCE</scope>
    <source>
        <strain evidence="1 2">cv. TO1000</strain>
    </source>
</reference>
<reference evidence="1" key="2">
    <citation type="submission" date="2015-03" db="UniProtKB">
        <authorList>
            <consortium name="EnsemblPlants"/>
        </authorList>
    </citation>
    <scope>IDENTIFICATION</scope>
</reference>
<dbReference type="AlphaFoldDB" id="A0A0D3D4C0"/>
<accession>A0A0D3D4C0</accession>
<evidence type="ECO:0000313" key="1">
    <source>
        <dbReference type="EnsemblPlants" id="Bo7g026610.1"/>
    </source>
</evidence>
<keyword evidence="2" id="KW-1185">Reference proteome</keyword>